<dbReference type="InterPro" id="IPR013087">
    <property type="entry name" value="Znf_C2H2_type"/>
</dbReference>
<protein>
    <recommendedName>
        <fullName evidence="2">C2H2-type domain-containing protein</fullName>
    </recommendedName>
</protein>
<evidence type="ECO:0000313" key="3">
    <source>
        <dbReference type="EMBL" id="EJT78264.1"/>
    </source>
</evidence>
<dbReference type="OrthoDB" id="5154027at2759"/>
<dbReference type="VEuPathDB" id="FungiDB:GGTG_03366"/>
<reference evidence="5" key="1">
    <citation type="submission" date="2010-07" db="EMBL/GenBank/DDBJ databases">
        <title>The genome sequence of Gaeumannomyces graminis var. tritici strain R3-111a-1.</title>
        <authorList>
            <consortium name="The Broad Institute Genome Sequencing Platform"/>
            <person name="Ma L.-J."/>
            <person name="Dead R."/>
            <person name="Young S."/>
            <person name="Zeng Q."/>
            <person name="Koehrsen M."/>
            <person name="Alvarado L."/>
            <person name="Berlin A."/>
            <person name="Chapman S.B."/>
            <person name="Chen Z."/>
            <person name="Freedman E."/>
            <person name="Gellesch M."/>
            <person name="Goldberg J."/>
            <person name="Griggs A."/>
            <person name="Gujja S."/>
            <person name="Heilman E.R."/>
            <person name="Heiman D."/>
            <person name="Hepburn T."/>
            <person name="Howarth C."/>
            <person name="Jen D."/>
            <person name="Larson L."/>
            <person name="Mehta T."/>
            <person name="Neiman D."/>
            <person name="Pearson M."/>
            <person name="Roberts A."/>
            <person name="Saif S."/>
            <person name="Shea T."/>
            <person name="Shenoy N."/>
            <person name="Sisk P."/>
            <person name="Stolte C."/>
            <person name="Sykes S."/>
            <person name="Walk T."/>
            <person name="White J."/>
            <person name="Yandava C."/>
            <person name="Haas B."/>
            <person name="Nusbaum C."/>
            <person name="Birren B."/>
        </authorList>
    </citation>
    <scope>NUCLEOTIDE SEQUENCE [LARGE SCALE GENOMIC DNA]</scope>
    <source>
        <strain evidence="5">R3-111a-1</strain>
    </source>
</reference>
<dbReference type="HOGENOM" id="CLU_648979_0_0_1"/>
<dbReference type="AlphaFoldDB" id="J3NQ08"/>
<dbReference type="EMBL" id="GL385396">
    <property type="protein sequence ID" value="EJT78264.1"/>
    <property type="molecule type" value="Genomic_DNA"/>
</dbReference>
<organism evidence="3">
    <name type="scientific">Gaeumannomyces tritici (strain R3-111a-1)</name>
    <name type="common">Wheat and barley take-all root rot fungus</name>
    <name type="synonym">Gaeumannomyces graminis var. tritici</name>
    <dbReference type="NCBI Taxonomy" id="644352"/>
    <lineage>
        <taxon>Eukaryota</taxon>
        <taxon>Fungi</taxon>
        <taxon>Dikarya</taxon>
        <taxon>Ascomycota</taxon>
        <taxon>Pezizomycotina</taxon>
        <taxon>Sordariomycetes</taxon>
        <taxon>Sordariomycetidae</taxon>
        <taxon>Magnaporthales</taxon>
        <taxon>Magnaporthaceae</taxon>
        <taxon>Gaeumannomyces</taxon>
    </lineage>
</organism>
<accession>J3NQ08</accession>
<gene>
    <name evidence="4" type="primary">20343824</name>
    <name evidence="3" type="ORF">GGTG_03366</name>
</gene>
<feature type="compositionally biased region" description="Low complexity" evidence="1">
    <location>
        <begin position="90"/>
        <end position="100"/>
    </location>
</feature>
<evidence type="ECO:0000259" key="2">
    <source>
        <dbReference type="PROSITE" id="PS00028"/>
    </source>
</evidence>
<evidence type="ECO:0000313" key="5">
    <source>
        <dbReference type="Proteomes" id="UP000006039"/>
    </source>
</evidence>
<feature type="domain" description="C2H2-type" evidence="2">
    <location>
        <begin position="170"/>
        <end position="190"/>
    </location>
</feature>
<dbReference type="PANTHER" id="PTHR38166">
    <property type="entry name" value="C2H2-TYPE DOMAIN-CONTAINING PROTEIN-RELATED"/>
    <property type="match status" value="1"/>
</dbReference>
<dbReference type="GeneID" id="20343824"/>
<evidence type="ECO:0000313" key="4">
    <source>
        <dbReference type="EnsemblFungi" id="EJT78264"/>
    </source>
</evidence>
<dbReference type="STRING" id="644352.J3NQ08"/>
<feature type="region of interest" description="Disordered" evidence="1">
    <location>
        <begin position="399"/>
        <end position="423"/>
    </location>
</feature>
<reference evidence="3" key="3">
    <citation type="submission" date="2010-09" db="EMBL/GenBank/DDBJ databases">
        <title>Annotation of Gaeumannomyces graminis var. tritici R3-111a-1.</title>
        <authorList>
            <consortium name="The Broad Institute Genome Sequencing Platform"/>
            <person name="Ma L.-J."/>
            <person name="Dead R."/>
            <person name="Young S.K."/>
            <person name="Zeng Q."/>
            <person name="Gargeya S."/>
            <person name="Fitzgerald M."/>
            <person name="Haas B."/>
            <person name="Abouelleil A."/>
            <person name="Alvarado L."/>
            <person name="Arachchi H.M."/>
            <person name="Berlin A."/>
            <person name="Brown A."/>
            <person name="Chapman S.B."/>
            <person name="Chen Z."/>
            <person name="Dunbar C."/>
            <person name="Freedman E."/>
            <person name="Gearin G."/>
            <person name="Gellesch M."/>
            <person name="Goldberg J."/>
            <person name="Griggs A."/>
            <person name="Gujja S."/>
            <person name="Heiman D."/>
            <person name="Howarth C."/>
            <person name="Larson L."/>
            <person name="Lui A."/>
            <person name="MacDonald P.J.P."/>
            <person name="Mehta T."/>
            <person name="Montmayeur A."/>
            <person name="Murphy C."/>
            <person name="Neiman D."/>
            <person name="Pearson M."/>
            <person name="Priest M."/>
            <person name="Roberts A."/>
            <person name="Saif S."/>
            <person name="Shea T."/>
            <person name="Shenoy N."/>
            <person name="Sisk P."/>
            <person name="Stolte C."/>
            <person name="Sykes S."/>
            <person name="Yandava C."/>
            <person name="Wortman J."/>
            <person name="Nusbaum C."/>
            <person name="Birren B."/>
        </authorList>
    </citation>
    <scope>NUCLEOTIDE SEQUENCE</scope>
    <source>
        <strain evidence="3">R3-111a-1</strain>
    </source>
</reference>
<dbReference type="PANTHER" id="PTHR38166:SF1">
    <property type="entry name" value="C2H2-TYPE DOMAIN-CONTAINING PROTEIN"/>
    <property type="match status" value="1"/>
</dbReference>
<evidence type="ECO:0000256" key="1">
    <source>
        <dbReference type="SAM" id="MobiDB-lite"/>
    </source>
</evidence>
<reference evidence="4" key="4">
    <citation type="journal article" date="2015" name="G3 (Bethesda)">
        <title>Genome sequences of three phytopathogenic species of the Magnaporthaceae family of fungi.</title>
        <authorList>
            <person name="Okagaki L.H."/>
            <person name="Nunes C.C."/>
            <person name="Sailsbery J."/>
            <person name="Clay B."/>
            <person name="Brown D."/>
            <person name="John T."/>
            <person name="Oh Y."/>
            <person name="Young N."/>
            <person name="Fitzgerald M."/>
            <person name="Haas B.J."/>
            <person name="Zeng Q."/>
            <person name="Young S."/>
            <person name="Adiconis X."/>
            <person name="Fan L."/>
            <person name="Levin J.Z."/>
            <person name="Mitchell T.K."/>
            <person name="Okubara P.A."/>
            <person name="Farman M.L."/>
            <person name="Kohn L.M."/>
            <person name="Birren B."/>
            <person name="Ma L.-J."/>
            <person name="Dean R.A."/>
        </authorList>
    </citation>
    <scope>NUCLEOTIDE SEQUENCE</scope>
    <source>
        <strain evidence="4">R3-111a-1</strain>
    </source>
</reference>
<sequence length="423" mass="46500">MTALQLARRLKRLCDDLNSSIELTGWRPQHPAVALTTATASRLPPLFLANRLRGTSSVPSLPLSQWLGGAAASRAGLAPPILQAEHADTSSKTLTSSASKRPGDTSVSKRGRPRKVKRSDCRPLLACPFFQVNQNFFRQFSNSCSGPGFDDFHRLKEHIQRRHMPSLHVCQRCGEECKSDEGLYRHHMMHDKCEVVERTPAEGFLTHEAMMKLKGRKKWGNGTTEEEKWRVTFGIIFPDHPMPSPYYGHEASAASQSSEAIADTSITTLDPTFSSLSSVVTRSSGSVTSQLADYTESLKRPLPANGEWEFGFQLGWDLGIDPDKCNLLAQRFRFEQLKGIRTALGIPVSQSPPAELTRGAHSDATTAAMAGEFGFEAVDVGEGIIRPDVPSHPELLAPELIRPGEMGQKKGKQKMAERATPTT</sequence>
<dbReference type="EnsemblFungi" id="EJT78264">
    <property type="protein sequence ID" value="EJT78264"/>
    <property type="gene ID" value="GGTG_03366"/>
</dbReference>
<name>J3NQ08_GAET3</name>
<dbReference type="RefSeq" id="XP_009219409.1">
    <property type="nucleotide sequence ID" value="XM_009221145.1"/>
</dbReference>
<reference evidence="3" key="2">
    <citation type="submission" date="2010-07" db="EMBL/GenBank/DDBJ databases">
        <authorList>
            <consortium name="The Broad Institute Genome Sequencing Platform"/>
            <consortium name="Broad Institute Genome Sequencing Center for Infectious Disease"/>
            <person name="Ma L.-J."/>
            <person name="Dead R."/>
            <person name="Young S."/>
            <person name="Zeng Q."/>
            <person name="Koehrsen M."/>
            <person name="Alvarado L."/>
            <person name="Berlin A."/>
            <person name="Chapman S.B."/>
            <person name="Chen Z."/>
            <person name="Freedman E."/>
            <person name="Gellesch M."/>
            <person name="Goldberg J."/>
            <person name="Griggs A."/>
            <person name="Gujja S."/>
            <person name="Heilman E.R."/>
            <person name="Heiman D."/>
            <person name="Hepburn T."/>
            <person name="Howarth C."/>
            <person name="Jen D."/>
            <person name="Larson L."/>
            <person name="Mehta T."/>
            <person name="Neiman D."/>
            <person name="Pearson M."/>
            <person name="Roberts A."/>
            <person name="Saif S."/>
            <person name="Shea T."/>
            <person name="Shenoy N."/>
            <person name="Sisk P."/>
            <person name="Stolte C."/>
            <person name="Sykes S."/>
            <person name="Walk T."/>
            <person name="White J."/>
            <person name="Yandava C."/>
            <person name="Haas B."/>
            <person name="Nusbaum C."/>
            <person name="Birren B."/>
        </authorList>
    </citation>
    <scope>NUCLEOTIDE SEQUENCE</scope>
    <source>
        <strain evidence="3">R3-111a-1</strain>
    </source>
</reference>
<dbReference type="PROSITE" id="PS00028">
    <property type="entry name" value="ZINC_FINGER_C2H2_1"/>
    <property type="match status" value="1"/>
</dbReference>
<proteinExistence type="predicted"/>
<dbReference type="Proteomes" id="UP000006039">
    <property type="component" value="Unassembled WGS sequence"/>
</dbReference>
<feature type="region of interest" description="Disordered" evidence="1">
    <location>
        <begin position="86"/>
        <end position="116"/>
    </location>
</feature>
<reference evidence="4" key="5">
    <citation type="submission" date="2018-04" db="UniProtKB">
        <authorList>
            <consortium name="EnsemblFungi"/>
        </authorList>
    </citation>
    <scope>IDENTIFICATION</scope>
    <source>
        <strain evidence="4">R3-111a-1</strain>
    </source>
</reference>
<keyword evidence="5" id="KW-1185">Reference proteome</keyword>